<sequence>MHNNIIIRRKKIFLNRASTASTIYEQTQSPSKMHISPMEKQV</sequence>
<evidence type="ECO:0000313" key="1">
    <source>
        <dbReference type="EMBL" id="KXA33422.1"/>
    </source>
</evidence>
<dbReference type="STRING" id="28128.HMPREF3226_02492"/>
<comment type="caution">
    <text evidence="1">The sequence shown here is derived from an EMBL/GenBank/DDBJ whole genome shotgun (WGS) entry which is preliminary data.</text>
</comment>
<organism evidence="1 2">
    <name type="scientific">Prevotella corporis</name>
    <dbReference type="NCBI Taxonomy" id="28128"/>
    <lineage>
        <taxon>Bacteria</taxon>
        <taxon>Pseudomonadati</taxon>
        <taxon>Bacteroidota</taxon>
        <taxon>Bacteroidia</taxon>
        <taxon>Bacteroidales</taxon>
        <taxon>Prevotellaceae</taxon>
        <taxon>Prevotella</taxon>
    </lineage>
</organism>
<dbReference type="PATRIC" id="fig|28128.5.peg.2561"/>
<dbReference type="AlphaFoldDB" id="A0A133PVP2"/>
<reference evidence="2" key="1">
    <citation type="submission" date="2016-01" db="EMBL/GenBank/DDBJ databases">
        <authorList>
            <person name="Mitreva M."/>
            <person name="Pepin K.H."/>
            <person name="Mihindukulasuriya K.A."/>
            <person name="Fulton R."/>
            <person name="Fronick C."/>
            <person name="O'Laughlin M."/>
            <person name="Miner T."/>
            <person name="Herter B."/>
            <person name="Rosa B.A."/>
            <person name="Cordes M."/>
            <person name="Tomlinson C."/>
            <person name="Wollam A."/>
            <person name="Palsikar V.B."/>
            <person name="Mardis E.R."/>
            <person name="Wilson R.K."/>
        </authorList>
    </citation>
    <scope>NUCLEOTIDE SEQUENCE [LARGE SCALE GENOMIC DNA]</scope>
    <source>
        <strain evidence="2">MJR7716</strain>
    </source>
</reference>
<name>A0A133PVP2_9BACT</name>
<evidence type="ECO:0000313" key="2">
    <source>
        <dbReference type="Proteomes" id="UP000070533"/>
    </source>
</evidence>
<protein>
    <submittedName>
        <fullName evidence="1">Uncharacterized protein</fullName>
    </submittedName>
</protein>
<proteinExistence type="predicted"/>
<dbReference type="EMBL" id="LRQG01000222">
    <property type="protein sequence ID" value="KXA33422.1"/>
    <property type="molecule type" value="Genomic_DNA"/>
</dbReference>
<accession>A0A133PVP2</accession>
<gene>
    <name evidence="1" type="ORF">HMPREF3226_02492</name>
</gene>
<keyword evidence="2" id="KW-1185">Reference proteome</keyword>
<dbReference type="Proteomes" id="UP000070533">
    <property type="component" value="Unassembled WGS sequence"/>
</dbReference>